<dbReference type="GO" id="GO:0004174">
    <property type="term" value="F:electron-transferring-flavoprotein dehydrogenase activity"/>
    <property type="evidence" value="ECO:0007669"/>
    <property type="project" value="InterPro"/>
</dbReference>
<comment type="caution">
    <text evidence="2">The sequence shown here is derived from an EMBL/GenBank/DDBJ whole genome shotgun (WGS) entry which is preliminary data.</text>
</comment>
<dbReference type="PANTHER" id="PTHR10617">
    <property type="entry name" value="ELECTRON TRANSFER FLAVOPROTEIN-UBIQUINONE OXIDOREDUCTASE"/>
    <property type="match status" value="1"/>
</dbReference>
<sequence>MQSLGEVPVAVIEKGKFCGAHNLSGAVMRPSGLADLFPGMDPSEWPTYGKVEKDSVYWMRSQTSAFQLRPTPPTFRNHGNYVVSVSELSRWLAQKAEEMGAYILTETAGQQLLITDGAVRGVHSGDKGRGKDGEPSGNFEPGVDIVAKATVLADG</sequence>
<dbReference type="SUPFAM" id="SSF51905">
    <property type="entry name" value="FAD/NAD(P)-binding domain"/>
    <property type="match status" value="1"/>
</dbReference>
<feature type="region of interest" description="Disordered" evidence="1">
    <location>
        <begin position="121"/>
        <end position="140"/>
    </location>
</feature>
<gene>
    <name evidence="2" type="ORF">B1A_04590</name>
</gene>
<dbReference type="InterPro" id="IPR036188">
    <property type="entry name" value="FAD/NAD-bd_sf"/>
</dbReference>
<reference evidence="2" key="1">
    <citation type="submission" date="2013-08" db="EMBL/GenBank/DDBJ databases">
        <authorList>
            <person name="Mendez C."/>
            <person name="Richter M."/>
            <person name="Ferrer M."/>
            <person name="Sanchez J."/>
        </authorList>
    </citation>
    <scope>NUCLEOTIDE SEQUENCE</scope>
</reference>
<evidence type="ECO:0000256" key="1">
    <source>
        <dbReference type="SAM" id="MobiDB-lite"/>
    </source>
</evidence>
<name>T1CY17_9ZZZZ</name>
<organism evidence="2">
    <name type="scientific">mine drainage metagenome</name>
    <dbReference type="NCBI Taxonomy" id="410659"/>
    <lineage>
        <taxon>unclassified sequences</taxon>
        <taxon>metagenomes</taxon>
        <taxon>ecological metagenomes</taxon>
    </lineage>
</organism>
<dbReference type="Gene3D" id="3.50.50.60">
    <property type="entry name" value="FAD/NAD(P)-binding domain"/>
    <property type="match status" value="2"/>
</dbReference>
<dbReference type="InterPro" id="IPR040156">
    <property type="entry name" value="ETF-QO"/>
</dbReference>
<reference evidence="2" key="2">
    <citation type="journal article" date="2014" name="ISME J.">
        <title>Microbial stratification in low pH oxic and suboxic macroscopic growths along an acid mine drainage.</title>
        <authorList>
            <person name="Mendez-Garcia C."/>
            <person name="Mesa V."/>
            <person name="Sprenger R.R."/>
            <person name="Richter M."/>
            <person name="Diez M.S."/>
            <person name="Solano J."/>
            <person name="Bargiela R."/>
            <person name="Golyshina O.V."/>
            <person name="Manteca A."/>
            <person name="Ramos J.L."/>
            <person name="Gallego J.R."/>
            <person name="Llorente I."/>
            <person name="Martins Dos Santos V.A."/>
            <person name="Jensen O.N."/>
            <person name="Pelaez A.I."/>
            <person name="Sanchez J."/>
            <person name="Ferrer M."/>
        </authorList>
    </citation>
    <scope>NUCLEOTIDE SEQUENCE</scope>
</reference>
<feature type="compositionally biased region" description="Basic and acidic residues" evidence="1">
    <location>
        <begin position="123"/>
        <end position="134"/>
    </location>
</feature>
<accession>T1CY17</accession>
<dbReference type="PANTHER" id="PTHR10617:SF107">
    <property type="entry name" value="ELECTRON TRANSFER FLAVOPROTEIN-UBIQUINONE OXIDOREDUCTASE, MITOCHONDRIAL"/>
    <property type="match status" value="1"/>
</dbReference>
<feature type="non-terminal residue" evidence="2">
    <location>
        <position position="155"/>
    </location>
</feature>
<dbReference type="EMBL" id="AUZX01003341">
    <property type="protein sequence ID" value="EQD74184.1"/>
    <property type="molecule type" value="Genomic_DNA"/>
</dbReference>
<dbReference type="AlphaFoldDB" id="T1CY17"/>
<evidence type="ECO:0000313" key="2">
    <source>
        <dbReference type="EMBL" id="EQD74184.1"/>
    </source>
</evidence>
<protein>
    <submittedName>
        <fullName evidence="2">Electron-transferring-flavoprotein dehydrogenase</fullName>
    </submittedName>
</protein>
<proteinExistence type="predicted"/>